<evidence type="ECO:0000256" key="2">
    <source>
        <dbReference type="ARBA" id="ARBA00005594"/>
    </source>
</evidence>
<dbReference type="InterPro" id="IPR015273">
    <property type="entry name" value="Cys-tRNA-synt_Ia_DALR"/>
</dbReference>
<feature type="domain" description="Cysteinyl-tRNA synthetase class Ia DALR" evidence="13">
    <location>
        <begin position="382"/>
        <end position="450"/>
    </location>
</feature>
<organism evidence="14 15">
    <name type="scientific">Parapedobacter koreensis</name>
    <dbReference type="NCBI Taxonomy" id="332977"/>
    <lineage>
        <taxon>Bacteria</taxon>
        <taxon>Pseudomonadati</taxon>
        <taxon>Bacteroidota</taxon>
        <taxon>Sphingobacteriia</taxon>
        <taxon>Sphingobacteriales</taxon>
        <taxon>Sphingobacteriaceae</taxon>
        <taxon>Parapedobacter</taxon>
    </lineage>
</organism>
<keyword evidence="11 12" id="KW-0030">Aminoacyl-tRNA synthetase</keyword>
<proteinExistence type="inferred from homology"/>
<feature type="short sequence motif" description="'KMSKS' region" evidence="12">
    <location>
        <begin position="289"/>
        <end position="293"/>
    </location>
</feature>
<dbReference type="GO" id="GO:0005524">
    <property type="term" value="F:ATP binding"/>
    <property type="evidence" value="ECO:0007669"/>
    <property type="project" value="UniProtKB-UniRule"/>
</dbReference>
<dbReference type="GO" id="GO:0006423">
    <property type="term" value="P:cysteinyl-tRNA aminoacylation"/>
    <property type="evidence" value="ECO:0007669"/>
    <property type="project" value="UniProtKB-UniRule"/>
</dbReference>
<dbReference type="GO" id="GO:0008270">
    <property type="term" value="F:zinc ion binding"/>
    <property type="evidence" value="ECO:0007669"/>
    <property type="project" value="UniProtKB-UniRule"/>
</dbReference>
<dbReference type="SUPFAM" id="SSF52374">
    <property type="entry name" value="Nucleotidylyl transferase"/>
    <property type="match status" value="1"/>
</dbReference>
<evidence type="ECO:0000256" key="7">
    <source>
        <dbReference type="ARBA" id="ARBA00022741"/>
    </source>
</evidence>
<evidence type="ECO:0000256" key="10">
    <source>
        <dbReference type="ARBA" id="ARBA00022917"/>
    </source>
</evidence>
<reference evidence="15" key="1">
    <citation type="submission" date="2016-10" db="EMBL/GenBank/DDBJ databases">
        <authorList>
            <person name="Varghese N."/>
            <person name="Submissions S."/>
        </authorList>
    </citation>
    <scope>NUCLEOTIDE SEQUENCE [LARGE SCALE GENOMIC DNA]</scope>
    <source>
        <strain evidence="15">Jip14</strain>
    </source>
</reference>
<dbReference type="InterPro" id="IPR024909">
    <property type="entry name" value="Cys-tRNA/MSH_ligase"/>
</dbReference>
<evidence type="ECO:0000256" key="12">
    <source>
        <dbReference type="HAMAP-Rule" id="MF_00041"/>
    </source>
</evidence>
<comment type="catalytic activity">
    <reaction evidence="12">
        <text>tRNA(Cys) + L-cysteine + ATP = L-cysteinyl-tRNA(Cys) + AMP + diphosphate</text>
        <dbReference type="Rhea" id="RHEA:17773"/>
        <dbReference type="Rhea" id="RHEA-COMP:9661"/>
        <dbReference type="Rhea" id="RHEA-COMP:9679"/>
        <dbReference type="ChEBI" id="CHEBI:30616"/>
        <dbReference type="ChEBI" id="CHEBI:33019"/>
        <dbReference type="ChEBI" id="CHEBI:35235"/>
        <dbReference type="ChEBI" id="CHEBI:78442"/>
        <dbReference type="ChEBI" id="CHEBI:78517"/>
        <dbReference type="ChEBI" id="CHEBI:456215"/>
        <dbReference type="EC" id="6.1.1.16"/>
    </reaction>
</comment>
<evidence type="ECO:0000256" key="11">
    <source>
        <dbReference type="ARBA" id="ARBA00023146"/>
    </source>
</evidence>
<gene>
    <name evidence="12" type="primary">cysS</name>
    <name evidence="14" type="ORF">SAMN05421740_102198</name>
</gene>
<comment type="subcellular location">
    <subcellularLocation>
        <location evidence="1 12">Cytoplasm</location>
    </subcellularLocation>
</comment>
<protein>
    <recommendedName>
        <fullName evidence="12">Cysteine--tRNA ligase</fullName>
        <ecNumber evidence="12">6.1.1.16</ecNumber>
    </recommendedName>
    <alternativeName>
        <fullName evidence="12">Cysteinyl-tRNA synthetase</fullName>
        <shortName evidence="12">CysRS</shortName>
    </alternativeName>
</protein>
<dbReference type="GO" id="GO:0004817">
    <property type="term" value="F:cysteine-tRNA ligase activity"/>
    <property type="evidence" value="ECO:0007669"/>
    <property type="project" value="UniProtKB-UniRule"/>
</dbReference>
<feature type="binding site" evidence="12">
    <location>
        <position position="232"/>
    </location>
    <ligand>
        <name>Zn(2+)</name>
        <dbReference type="ChEBI" id="CHEBI:29105"/>
    </ligand>
</feature>
<evidence type="ECO:0000259" key="13">
    <source>
        <dbReference type="SMART" id="SM00840"/>
    </source>
</evidence>
<dbReference type="InterPro" id="IPR015803">
    <property type="entry name" value="Cys-tRNA-ligase"/>
</dbReference>
<dbReference type="EMBL" id="FNZR01000002">
    <property type="protein sequence ID" value="SEK60366.1"/>
    <property type="molecule type" value="Genomic_DNA"/>
</dbReference>
<keyword evidence="10 12" id="KW-0648">Protein biosynthesis</keyword>
<dbReference type="InterPro" id="IPR014729">
    <property type="entry name" value="Rossmann-like_a/b/a_fold"/>
</dbReference>
<accession>A0A1H7ICY9</accession>
<evidence type="ECO:0000256" key="1">
    <source>
        <dbReference type="ARBA" id="ARBA00004496"/>
    </source>
</evidence>
<dbReference type="InterPro" id="IPR032678">
    <property type="entry name" value="tRNA-synt_1_cat_dom"/>
</dbReference>
<dbReference type="GO" id="GO:0005829">
    <property type="term" value="C:cytosol"/>
    <property type="evidence" value="ECO:0007669"/>
    <property type="project" value="TreeGrafter"/>
</dbReference>
<comment type="subunit">
    <text evidence="3 12">Monomer.</text>
</comment>
<feature type="binding site" evidence="12">
    <location>
        <position position="257"/>
    </location>
    <ligand>
        <name>Zn(2+)</name>
        <dbReference type="ChEBI" id="CHEBI:29105"/>
    </ligand>
</feature>
<evidence type="ECO:0000256" key="9">
    <source>
        <dbReference type="ARBA" id="ARBA00022840"/>
    </source>
</evidence>
<feature type="binding site" evidence="12">
    <location>
        <position position="261"/>
    </location>
    <ligand>
        <name>Zn(2+)</name>
        <dbReference type="ChEBI" id="CHEBI:29105"/>
    </ligand>
</feature>
<dbReference type="InterPro" id="IPR009080">
    <property type="entry name" value="tRNAsynth_Ia_anticodon-bd"/>
</dbReference>
<dbReference type="EC" id="6.1.1.16" evidence="12"/>
<dbReference type="NCBIfam" id="TIGR00435">
    <property type="entry name" value="cysS"/>
    <property type="match status" value="1"/>
</dbReference>
<keyword evidence="7 12" id="KW-0547">Nucleotide-binding</keyword>
<dbReference type="Gene3D" id="3.40.50.620">
    <property type="entry name" value="HUPs"/>
    <property type="match status" value="1"/>
</dbReference>
<dbReference type="Pfam" id="PF09190">
    <property type="entry name" value="DALR_2"/>
    <property type="match status" value="1"/>
</dbReference>
<dbReference type="SMART" id="SM00840">
    <property type="entry name" value="DALR_2"/>
    <property type="match status" value="1"/>
</dbReference>
<keyword evidence="8 12" id="KW-0862">Zinc</keyword>
<comment type="cofactor">
    <cofactor evidence="12">
        <name>Zn(2+)</name>
        <dbReference type="ChEBI" id="CHEBI:29105"/>
    </cofactor>
    <text evidence="12">Binds 1 zinc ion per subunit.</text>
</comment>
<evidence type="ECO:0000313" key="15">
    <source>
        <dbReference type="Proteomes" id="UP000198916"/>
    </source>
</evidence>
<keyword evidence="5 12" id="KW-0436">Ligase</keyword>
<comment type="similarity">
    <text evidence="2 12">Belongs to the class-I aminoacyl-tRNA synthetase family.</text>
</comment>
<dbReference type="PANTHER" id="PTHR10890">
    <property type="entry name" value="CYSTEINYL-TRNA SYNTHETASE"/>
    <property type="match status" value="1"/>
</dbReference>
<sequence length="507" mass="57084">MHTISDKYPIHIHNSLTRKKEPFVPLHSGRVGMYVCGPTVYGEPHLGHGRSAIAFDTIFRYFTFLGYNVRYVRNITDVGHLEDEVNERGEDKIARRARIEQLEPMEVAQHYTNVYRDTMRQLGVRPPSIEPQASGHIPDQISIISRIIDRGFAYVSDGSVYFDVHRYAAEYPYGELSGRSLGGQISGTRDLEGGDGKKNAEDFALWKSAEPSHIMQWDSPWGRGFPGWHIECTAMSIKYLGLPFDIHGGGMDLRFPHHEAEIAQAKAAYGKAPVRYWIHNNMVTLEGQKMAKSKGNFISLGQLFSGDHPLLEKAYRPLAVRMFMLQAHYGNELDFSNKGLGAAESGLERLNGYLRMLDEMEQLPLGKPDMSLDMQVDFQCDACYAAMGDDFNTAKAIAVLFTLGKAIQWIRANFVAIPLNAGTWQKALLTFRGFMDEVLGIVDRQESAETDRTGELLGLLGELRSRAREERNYSLSDYIRDRLIKLGITVNDPAPDKTTIKMEDSHG</sequence>
<dbReference type="CDD" id="cd00672">
    <property type="entry name" value="CysRS_core"/>
    <property type="match status" value="1"/>
</dbReference>
<dbReference type="RefSeq" id="WP_090603276.1">
    <property type="nucleotide sequence ID" value="NZ_FNZR01000002.1"/>
</dbReference>
<dbReference type="SUPFAM" id="SSF47323">
    <property type="entry name" value="Anticodon-binding domain of a subclass of class I aminoacyl-tRNA synthetases"/>
    <property type="match status" value="1"/>
</dbReference>
<evidence type="ECO:0000256" key="3">
    <source>
        <dbReference type="ARBA" id="ARBA00011245"/>
    </source>
</evidence>
<dbReference type="AlphaFoldDB" id="A0A1H7ICY9"/>
<evidence type="ECO:0000256" key="6">
    <source>
        <dbReference type="ARBA" id="ARBA00022723"/>
    </source>
</evidence>
<feature type="short sequence motif" description="'HIGH' region" evidence="12">
    <location>
        <begin position="38"/>
        <end position="48"/>
    </location>
</feature>
<feature type="binding site" evidence="12">
    <location>
        <position position="292"/>
    </location>
    <ligand>
        <name>ATP</name>
        <dbReference type="ChEBI" id="CHEBI:30616"/>
    </ligand>
</feature>
<keyword evidence="4 12" id="KW-0963">Cytoplasm</keyword>
<dbReference type="PRINTS" id="PR00983">
    <property type="entry name" value="TRNASYNTHCYS"/>
</dbReference>
<dbReference type="OrthoDB" id="9815130at2"/>
<dbReference type="HAMAP" id="MF_00041">
    <property type="entry name" value="Cys_tRNA_synth"/>
    <property type="match status" value="1"/>
</dbReference>
<dbReference type="STRING" id="332977.SAMN05421740_102198"/>
<keyword evidence="6 12" id="KW-0479">Metal-binding</keyword>
<evidence type="ECO:0000313" key="14">
    <source>
        <dbReference type="EMBL" id="SEK60366.1"/>
    </source>
</evidence>
<evidence type="ECO:0000256" key="5">
    <source>
        <dbReference type="ARBA" id="ARBA00022598"/>
    </source>
</evidence>
<dbReference type="Pfam" id="PF01406">
    <property type="entry name" value="tRNA-synt_1e"/>
    <property type="match status" value="1"/>
</dbReference>
<dbReference type="Proteomes" id="UP000198916">
    <property type="component" value="Unassembled WGS sequence"/>
</dbReference>
<feature type="binding site" evidence="12">
    <location>
        <position position="36"/>
    </location>
    <ligand>
        <name>Zn(2+)</name>
        <dbReference type="ChEBI" id="CHEBI:29105"/>
    </ligand>
</feature>
<dbReference type="PANTHER" id="PTHR10890:SF3">
    <property type="entry name" value="CYSTEINE--TRNA LIGASE, CYTOPLASMIC"/>
    <property type="match status" value="1"/>
</dbReference>
<keyword evidence="9 12" id="KW-0067">ATP-binding</keyword>
<evidence type="ECO:0000256" key="4">
    <source>
        <dbReference type="ARBA" id="ARBA00022490"/>
    </source>
</evidence>
<dbReference type="Gene3D" id="1.20.120.1910">
    <property type="entry name" value="Cysteine-tRNA ligase, C-terminal anti-codon recognition domain"/>
    <property type="match status" value="1"/>
</dbReference>
<evidence type="ECO:0000256" key="8">
    <source>
        <dbReference type="ARBA" id="ARBA00022833"/>
    </source>
</evidence>
<name>A0A1H7ICY9_9SPHI</name>
<keyword evidence="15" id="KW-1185">Reference proteome</keyword>